<evidence type="ECO:0000313" key="3">
    <source>
        <dbReference type="EnsemblMetazoa" id="AALFPA23_019576.P28793"/>
    </source>
</evidence>
<dbReference type="InterPro" id="IPR002557">
    <property type="entry name" value="Chitin-bd_dom"/>
</dbReference>
<dbReference type="SMART" id="SM00494">
    <property type="entry name" value="ChtBD2"/>
    <property type="match status" value="3"/>
</dbReference>
<dbReference type="Proteomes" id="UP000069940">
    <property type="component" value="Unassembled WGS sequence"/>
</dbReference>
<reference evidence="4" key="1">
    <citation type="journal article" date="2015" name="Proc. Natl. Acad. Sci. U.S.A.">
        <title>Genome sequence of the Asian Tiger mosquito, Aedes albopictus, reveals insights into its biology, genetics, and evolution.</title>
        <authorList>
            <person name="Chen X.G."/>
            <person name="Jiang X."/>
            <person name="Gu J."/>
            <person name="Xu M."/>
            <person name="Wu Y."/>
            <person name="Deng Y."/>
            <person name="Zhang C."/>
            <person name="Bonizzoni M."/>
            <person name="Dermauw W."/>
            <person name="Vontas J."/>
            <person name="Armbruster P."/>
            <person name="Huang X."/>
            <person name="Yang Y."/>
            <person name="Zhang H."/>
            <person name="He W."/>
            <person name="Peng H."/>
            <person name="Liu Y."/>
            <person name="Wu K."/>
            <person name="Chen J."/>
            <person name="Lirakis M."/>
            <person name="Topalis P."/>
            <person name="Van Leeuwen T."/>
            <person name="Hall A.B."/>
            <person name="Jiang X."/>
            <person name="Thorpe C."/>
            <person name="Mueller R.L."/>
            <person name="Sun C."/>
            <person name="Waterhouse R.M."/>
            <person name="Yan G."/>
            <person name="Tu Z.J."/>
            <person name="Fang X."/>
            <person name="James A.A."/>
        </authorList>
    </citation>
    <scope>NUCLEOTIDE SEQUENCE [LARGE SCALE GENOMIC DNA]</scope>
    <source>
        <strain evidence="4">Foshan</strain>
    </source>
</reference>
<dbReference type="InterPro" id="IPR036508">
    <property type="entry name" value="Chitin-bd_dom_sf"/>
</dbReference>
<protein>
    <recommendedName>
        <fullName evidence="2">Chitin-binding type-2 domain-containing protein</fullName>
    </recommendedName>
</protein>
<name>A0ABM1ZL88_AEDAL</name>
<dbReference type="GeneID" id="109406550"/>
<reference evidence="3" key="2">
    <citation type="submission" date="2025-05" db="UniProtKB">
        <authorList>
            <consortium name="EnsemblMetazoa"/>
        </authorList>
    </citation>
    <scope>IDENTIFICATION</scope>
    <source>
        <strain evidence="3">Foshan</strain>
    </source>
</reference>
<dbReference type="RefSeq" id="XP_062715194.1">
    <property type="nucleotide sequence ID" value="XM_062859210.1"/>
</dbReference>
<feature type="compositionally biased region" description="Basic and acidic residues" evidence="1">
    <location>
        <begin position="127"/>
        <end position="139"/>
    </location>
</feature>
<accession>A0ABM1ZL88</accession>
<dbReference type="EnsemblMetazoa" id="AALFPA23_019576.R28793">
    <property type="protein sequence ID" value="AALFPA23_019576.P28793"/>
    <property type="gene ID" value="AALFPA23_019576"/>
</dbReference>
<proteinExistence type="predicted"/>
<organism evidence="3 4">
    <name type="scientific">Aedes albopictus</name>
    <name type="common">Asian tiger mosquito</name>
    <name type="synonym">Stegomyia albopicta</name>
    <dbReference type="NCBI Taxonomy" id="7160"/>
    <lineage>
        <taxon>Eukaryota</taxon>
        <taxon>Metazoa</taxon>
        <taxon>Ecdysozoa</taxon>
        <taxon>Arthropoda</taxon>
        <taxon>Hexapoda</taxon>
        <taxon>Insecta</taxon>
        <taxon>Pterygota</taxon>
        <taxon>Neoptera</taxon>
        <taxon>Endopterygota</taxon>
        <taxon>Diptera</taxon>
        <taxon>Nematocera</taxon>
        <taxon>Culicoidea</taxon>
        <taxon>Culicidae</taxon>
        <taxon>Culicinae</taxon>
        <taxon>Aedini</taxon>
        <taxon>Aedes</taxon>
        <taxon>Stegomyia</taxon>
    </lineage>
</organism>
<dbReference type="SUPFAM" id="SSF57625">
    <property type="entry name" value="Invertebrate chitin-binding proteins"/>
    <property type="match status" value="3"/>
</dbReference>
<dbReference type="Gene3D" id="2.170.140.10">
    <property type="entry name" value="Chitin binding domain"/>
    <property type="match status" value="2"/>
</dbReference>
<feature type="domain" description="Chitin-binding type-2" evidence="2">
    <location>
        <begin position="172"/>
        <end position="227"/>
    </location>
</feature>
<feature type="region of interest" description="Disordered" evidence="1">
    <location>
        <begin position="123"/>
        <end position="165"/>
    </location>
</feature>
<feature type="compositionally biased region" description="Polar residues" evidence="1">
    <location>
        <begin position="141"/>
        <end position="158"/>
    </location>
</feature>
<dbReference type="PROSITE" id="PS50940">
    <property type="entry name" value="CHIT_BIND_II"/>
    <property type="match status" value="1"/>
</dbReference>
<keyword evidence="4" id="KW-1185">Reference proteome</keyword>
<evidence type="ECO:0000259" key="2">
    <source>
        <dbReference type="PROSITE" id="PS50940"/>
    </source>
</evidence>
<sequence>MSPQILFNGSTHLCIYDVNCVFFVLHNNHQIYLNPVPDQLRIQFTATMSPVVRQCFAVVLILAYSSALRFSDKYHSGLLRADNSTDTGTEPDTFYDNSPLCASGGPLTICIGCQTYKVCTGQPTDDTDSKERCPSDKPYCESTSGTCSETADNSIKQCSSGSTDNSTTPTTTFKCTGEGKFPDPFSCDKFYYCNEQGADGVPNDCPPNYSYNVTSQQCTQTAGACQLIDCSSEYVFNEYPTDPQYFYYCKTGASGSQSEIYLFSCGSGAKFDVCSEQCVFECTSEGLFAKASNPNKYYQCYSENGSLKYIERSCPVENQVFDEMVQFCVYPVTK</sequence>
<dbReference type="Pfam" id="PF01607">
    <property type="entry name" value="CBM_14"/>
    <property type="match status" value="2"/>
</dbReference>
<evidence type="ECO:0000313" key="4">
    <source>
        <dbReference type="Proteomes" id="UP000069940"/>
    </source>
</evidence>
<evidence type="ECO:0000256" key="1">
    <source>
        <dbReference type="SAM" id="MobiDB-lite"/>
    </source>
</evidence>